<feature type="region of interest" description="Disordered" evidence="1">
    <location>
        <begin position="18"/>
        <end position="63"/>
    </location>
</feature>
<evidence type="ECO:0000313" key="2">
    <source>
        <dbReference type="EnsemblPlants" id="PGSC0003DMT400017276"/>
    </source>
</evidence>
<dbReference type="ExpressionAtlas" id="M1A8S0">
    <property type="expression patterns" value="baseline"/>
</dbReference>
<dbReference type="Gramene" id="PGSC0003DMT400017275">
    <property type="protein sequence ID" value="PGSC0003DMT400017275"/>
    <property type="gene ID" value="PGSC0003DMG400006732"/>
</dbReference>
<dbReference type="PANTHER" id="PTHR33063:SF13">
    <property type="entry name" value="OS02G0583500 PROTEIN"/>
    <property type="match status" value="1"/>
</dbReference>
<dbReference type="HOGENOM" id="CLU_2101221_0_0_1"/>
<feature type="compositionally biased region" description="Polar residues" evidence="1">
    <location>
        <begin position="18"/>
        <end position="39"/>
    </location>
</feature>
<accession>M1A8S0</accession>
<dbReference type="AlphaFoldDB" id="M1A8S0"/>
<keyword evidence="3" id="KW-1185">Reference proteome</keyword>
<name>M1A8S0_SOLTU</name>
<evidence type="ECO:0000313" key="3">
    <source>
        <dbReference type="Proteomes" id="UP000011115"/>
    </source>
</evidence>
<dbReference type="EnsemblPlants" id="PGSC0003DMT400017276">
    <property type="protein sequence ID" value="PGSC0003DMT400017276"/>
    <property type="gene ID" value="PGSC0003DMG400006732"/>
</dbReference>
<reference evidence="3" key="1">
    <citation type="journal article" date="2011" name="Nature">
        <title>Genome sequence and analysis of the tuber crop potato.</title>
        <authorList>
            <consortium name="The Potato Genome Sequencing Consortium"/>
        </authorList>
    </citation>
    <scope>NUCLEOTIDE SEQUENCE [LARGE SCALE GENOMIC DNA]</scope>
    <source>
        <strain evidence="3">cv. DM1-3 516 R44</strain>
    </source>
</reference>
<dbReference type="Proteomes" id="UP000011115">
    <property type="component" value="Unassembled WGS sequence"/>
</dbReference>
<sequence length="116" mass="12852">MAPGGCVFKQTTVTGETIQDTQSLDESNNDTLAVNTNDSTRIRNGHGKTRGKGLEKMKKAQGRKMKIEIPVGKGRATKLDQSKKLSNELGIIARNFLLLPNKWKRTHTRGQRCSTN</sequence>
<evidence type="ECO:0000256" key="1">
    <source>
        <dbReference type="SAM" id="MobiDB-lite"/>
    </source>
</evidence>
<reference evidence="2" key="2">
    <citation type="submission" date="2015-06" db="UniProtKB">
        <authorList>
            <consortium name="EnsemblPlants"/>
        </authorList>
    </citation>
    <scope>IDENTIFICATION</scope>
    <source>
        <strain evidence="2">DM1-3 516 R44</strain>
    </source>
</reference>
<dbReference type="Gramene" id="PGSC0003DMT400017276">
    <property type="protein sequence ID" value="PGSC0003DMT400017276"/>
    <property type="gene ID" value="PGSC0003DMG400006732"/>
</dbReference>
<protein>
    <submittedName>
        <fullName evidence="2">Uncharacterized protein</fullName>
    </submittedName>
</protein>
<dbReference type="EnsemblPlants" id="PGSC0003DMT400017275">
    <property type="protein sequence ID" value="PGSC0003DMT400017275"/>
    <property type="gene ID" value="PGSC0003DMG400006732"/>
</dbReference>
<dbReference type="PANTHER" id="PTHR33063">
    <property type="entry name" value="OS02G0583500 PROTEIN"/>
    <property type="match status" value="1"/>
</dbReference>
<proteinExistence type="predicted"/>
<organism evidence="2 3">
    <name type="scientific">Solanum tuberosum</name>
    <name type="common">Potato</name>
    <dbReference type="NCBI Taxonomy" id="4113"/>
    <lineage>
        <taxon>Eukaryota</taxon>
        <taxon>Viridiplantae</taxon>
        <taxon>Streptophyta</taxon>
        <taxon>Embryophyta</taxon>
        <taxon>Tracheophyta</taxon>
        <taxon>Spermatophyta</taxon>
        <taxon>Magnoliopsida</taxon>
        <taxon>eudicotyledons</taxon>
        <taxon>Gunneridae</taxon>
        <taxon>Pentapetalae</taxon>
        <taxon>asterids</taxon>
        <taxon>lamiids</taxon>
        <taxon>Solanales</taxon>
        <taxon>Solanaceae</taxon>
        <taxon>Solanoideae</taxon>
        <taxon>Solaneae</taxon>
        <taxon>Solanum</taxon>
    </lineage>
</organism>